<evidence type="ECO:0000256" key="1">
    <source>
        <dbReference type="ARBA" id="ARBA00003365"/>
    </source>
</evidence>
<dbReference type="EC" id="4.2.1.20" evidence="9"/>
<evidence type="ECO:0000256" key="2">
    <source>
        <dbReference type="ARBA" id="ARBA00004733"/>
    </source>
</evidence>
<dbReference type="AlphaFoldDB" id="F4QIQ0"/>
<dbReference type="InterPro" id="IPR002028">
    <property type="entry name" value="Trp_synthase_suA"/>
</dbReference>
<evidence type="ECO:0000256" key="4">
    <source>
        <dbReference type="ARBA" id="ARBA00022605"/>
    </source>
</evidence>
<dbReference type="STRING" id="715226.ABI_02410"/>
<comment type="similarity">
    <text evidence="9 10">Belongs to the TrpA family.</text>
</comment>
<name>F4QIQ0_9CAUL</name>
<dbReference type="HOGENOM" id="CLU_016734_0_0_5"/>
<evidence type="ECO:0000313" key="11">
    <source>
        <dbReference type="EMBL" id="EGF91809.1"/>
    </source>
</evidence>
<protein>
    <recommendedName>
        <fullName evidence="9">Tryptophan synthase alpha chain</fullName>
        <ecNumber evidence="9">4.2.1.20</ecNumber>
    </recommendedName>
</protein>
<evidence type="ECO:0000256" key="3">
    <source>
        <dbReference type="ARBA" id="ARBA00011270"/>
    </source>
</evidence>
<feature type="active site" description="Proton acceptor" evidence="9">
    <location>
        <position position="51"/>
    </location>
</feature>
<dbReference type="Gene3D" id="3.20.20.70">
    <property type="entry name" value="Aldolase class I"/>
    <property type="match status" value="1"/>
</dbReference>
<comment type="subunit">
    <text evidence="3 9">Tetramer of two alpha and two beta chains.</text>
</comment>
<reference evidence="12" key="1">
    <citation type="submission" date="2011-03" db="EMBL/GenBank/DDBJ databases">
        <title>Draft genome sequence of Brevundimonas diminuta.</title>
        <authorList>
            <person name="Brown P.J.B."/>
            <person name="Buechlein A."/>
            <person name="Hemmerich C."/>
            <person name="Brun Y.V."/>
        </authorList>
    </citation>
    <scope>NUCLEOTIDE SEQUENCE [LARGE SCALE GENOMIC DNA]</scope>
    <source>
        <strain evidence="12">C19</strain>
    </source>
</reference>
<dbReference type="RefSeq" id="WP_006270975.1">
    <property type="nucleotide sequence ID" value="NZ_GL883077.1"/>
</dbReference>
<keyword evidence="6 9" id="KW-0057">Aromatic amino acid biosynthesis</keyword>
<accession>F4QIQ0</accession>
<organism evidence="11 12">
    <name type="scientific">Asticcacaulis biprosthecium C19</name>
    <dbReference type="NCBI Taxonomy" id="715226"/>
    <lineage>
        <taxon>Bacteria</taxon>
        <taxon>Pseudomonadati</taxon>
        <taxon>Pseudomonadota</taxon>
        <taxon>Alphaproteobacteria</taxon>
        <taxon>Caulobacterales</taxon>
        <taxon>Caulobacteraceae</taxon>
        <taxon>Asticcacaulis</taxon>
    </lineage>
</organism>
<dbReference type="InterPro" id="IPR011060">
    <property type="entry name" value="RibuloseP-bd_barrel"/>
</dbReference>
<dbReference type="InterPro" id="IPR013785">
    <property type="entry name" value="Aldolase_TIM"/>
</dbReference>
<dbReference type="PANTHER" id="PTHR43406:SF1">
    <property type="entry name" value="TRYPTOPHAN SYNTHASE ALPHA CHAIN, CHLOROPLASTIC"/>
    <property type="match status" value="1"/>
</dbReference>
<gene>
    <name evidence="9 11" type="primary">trpA</name>
    <name evidence="11" type="ORF">ABI_02410</name>
</gene>
<dbReference type="PROSITE" id="PS00167">
    <property type="entry name" value="TRP_SYNTHASE_ALPHA"/>
    <property type="match status" value="1"/>
</dbReference>
<dbReference type="NCBIfam" id="TIGR00262">
    <property type="entry name" value="trpA"/>
    <property type="match status" value="1"/>
</dbReference>
<dbReference type="OrthoDB" id="9804578at2"/>
<keyword evidence="4 9" id="KW-0028">Amino-acid biosynthesis</keyword>
<keyword evidence="7 9" id="KW-0456">Lyase</keyword>
<dbReference type="Pfam" id="PF00290">
    <property type="entry name" value="Trp_syntA"/>
    <property type="match status" value="1"/>
</dbReference>
<dbReference type="PANTHER" id="PTHR43406">
    <property type="entry name" value="TRYPTOPHAN SYNTHASE, ALPHA CHAIN"/>
    <property type="match status" value="1"/>
</dbReference>
<dbReference type="EMBL" id="GL883077">
    <property type="protein sequence ID" value="EGF91809.1"/>
    <property type="molecule type" value="Genomic_DNA"/>
</dbReference>
<evidence type="ECO:0000256" key="10">
    <source>
        <dbReference type="RuleBase" id="RU003662"/>
    </source>
</evidence>
<evidence type="ECO:0000256" key="6">
    <source>
        <dbReference type="ARBA" id="ARBA00023141"/>
    </source>
</evidence>
<keyword evidence="5 9" id="KW-0822">Tryptophan biosynthesis</keyword>
<dbReference type="HAMAP" id="MF_00131">
    <property type="entry name" value="Trp_synth_alpha"/>
    <property type="match status" value="1"/>
</dbReference>
<feature type="active site" description="Proton acceptor" evidence="9">
    <location>
        <position position="62"/>
    </location>
</feature>
<dbReference type="InterPro" id="IPR018204">
    <property type="entry name" value="Trp_synthase_alpha_AS"/>
</dbReference>
<evidence type="ECO:0000313" key="12">
    <source>
        <dbReference type="Proteomes" id="UP000006512"/>
    </source>
</evidence>
<dbReference type="CDD" id="cd04724">
    <property type="entry name" value="Tryptophan_synthase_alpha"/>
    <property type="match status" value="1"/>
</dbReference>
<comment type="pathway">
    <text evidence="2 9">Amino-acid biosynthesis; L-tryptophan biosynthesis; L-tryptophan from chorismate: step 5/5.</text>
</comment>
<dbReference type="SUPFAM" id="SSF51366">
    <property type="entry name" value="Ribulose-phoshate binding barrel"/>
    <property type="match status" value="1"/>
</dbReference>
<evidence type="ECO:0000256" key="5">
    <source>
        <dbReference type="ARBA" id="ARBA00022822"/>
    </source>
</evidence>
<dbReference type="FunFam" id="3.20.20.70:FF:000037">
    <property type="entry name" value="Tryptophan synthase alpha chain"/>
    <property type="match status" value="1"/>
</dbReference>
<comment type="catalytic activity">
    <reaction evidence="8 9">
        <text>(1S,2R)-1-C-(indol-3-yl)glycerol 3-phosphate + L-serine = D-glyceraldehyde 3-phosphate + L-tryptophan + H2O</text>
        <dbReference type="Rhea" id="RHEA:10532"/>
        <dbReference type="ChEBI" id="CHEBI:15377"/>
        <dbReference type="ChEBI" id="CHEBI:33384"/>
        <dbReference type="ChEBI" id="CHEBI:57912"/>
        <dbReference type="ChEBI" id="CHEBI:58866"/>
        <dbReference type="ChEBI" id="CHEBI:59776"/>
        <dbReference type="EC" id="4.2.1.20"/>
    </reaction>
</comment>
<evidence type="ECO:0000256" key="8">
    <source>
        <dbReference type="ARBA" id="ARBA00049047"/>
    </source>
</evidence>
<dbReference type="GO" id="GO:0004834">
    <property type="term" value="F:tryptophan synthase activity"/>
    <property type="evidence" value="ECO:0007669"/>
    <property type="project" value="UniProtKB-UniRule"/>
</dbReference>
<comment type="function">
    <text evidence="1 9">The alpha subunit is responsible for the aldol cleavage of indoleglycerol phosphate to indole and glyceraldehyde 3-phosphate.</text>
</comment>
<dbReference type="UniPathway" id="UPA00035">
    <property type="reaction ID" value="UER00044"/>
</dbReference>
<sequence>MTVSRIDARFAALKSENRAAFIAYVMAGDPDLDTTFEILKGLPAAGADLIELGFPFSDPMAEGPTIQHAAERSLKAGTKIRDVFELVRRFREVDETTPLILMGYMNPVEFLGYDAWAARMAQVGADGMIVVDCPPEEADGLADALDAQDVALIRLVTPTSDTERLKTLVKRTRGFVYYVSVTGVTGVKEINVAAIQDEVAKVREAAQLPVAVGFGIRTAERAAEVARIADGAVVGSALVDEIKLALSRSEALEPTKKLPDSQAASAKVLEKAAILAQAVRSAR</sequence>
<evidence type="ECO:0000256" key="7">
    <source>
        <dbReference type="ARBA" id="ARBA00023239"/>
    </source>
</evidence>
<dbReference type="eggNOG" id="COG0159">
    <property type="taxonomic scope" value="Bacteria"/>
</dbReference>
<dbReference type="GO" id="GO:0005829">
    <property type="term" value="C:cytosol"/>
    <property type="evidence" value="ECO:0007669"/>
    <property type="project" value="TreeGrafter"/>
</dbReference>
<keyword evidence="12" id="KW-1185">Reference proteome</keyword>
<dbReference type="Proteomes" id="UP000006512">
    <property type="component" value="Unassembled WGS sequence"/>
</dbReference>
<proteinExistence type="inferred from homology"/>
<evidence type="ECO:0000256" key="9">
    <source>
        <dbReference type="HAMAP-Rule" id="MF_00131"/>
    </source>
</evidence>